<keyword evidence="1" id="KW-0472">Membrane</keyword>
<feature type="transmembrane region" description="Helical" evidence="1">
    <location>
        <begin position="12"/>
        <end position="33"/>
    </location>
</feature>
<dbReference type="InterPro" id="IPR037185">
    <property type="entry name" value="EmrE-like"/>
</dbReference>
<accession>A0A917CIM4</accession>
<dbReference type="RefSeq" id="WP_188584062.1">
    <property type="nucleotide sequence ID" value="NZ_BMCT01000012.1"/>
</dbReference>
<organism evidence="3 4">
    <name type="scientific">Azorhizobium oxalatiphilum</name>
    <dbReference type="NCBI Taxonomy" id="980631"/>
    <lineage>
        <taxon>Bacteria</taxon>
        <taxon>Pseudomonadati</taxon>
        <taxon>Pseudomonadota</taxon>
        <taxon>Alphaproteobacteria</taxon>
        <taxon>Hyphomicrobiales</taxon>
        <taxon>Xanthobacteraceae</taxon>
        <taxon>Azorhizobium</taxon>
    </lineage>
</organism>
<feature type="domain" description="EamA" evidence="2">
    <location>
        <begin position="15"/>
        <end position="142"/>
    </location>
</feature>
<reference evidence="3" key="2">
    <citation type="submission" date="2020-09" db="EMBL/GenBank/DDBJ databases">
        <authorList>
            <person name="Sun Q."/>
            <person name="Sedlacek I."/>
        </authorList>
    </citation>
    <scope>NUCLEOTIDE SEQUENCE</scope>
    <source>
        <strain evidence="3">CCM 7897</strain>
    </source>
</reference>
<feature type="transmembrane region" description="Helical" evidence="1">
    <location>
        <begin position="45"/>
        <end position="62"/>
    </location>
</feature>
<name>A0A917CIM4_9HYPH</name>
<gene>
    <name evidence="3" type="ORF">GCM10007301_54860</name>
</gene>
<feature type="transmembrane region" description="Helical" evidence="1">
    <location>
        <begin position="155"/>
        <end position="173"/>
    </location>
</feature>
<dbReference type="PANTHER" id="PTHR22911:SF76">
    <property type="entry name" value="EAMA DOMAIN-CONTAINING PROTEIN"/>
    <property type="match status" value="1"/>
</dbReference>
<keyword evidence="1" id="KW-0812">Transmembrane</keyword>
<protein>
    <submittedName>
        <fullName evidence="3">Membrane protein</fullName>
    </submittedName>
</protein>
<feature type="transmembrane region" description="Helical" evidence="1">
    <location>
        <begin position="124"/>
        <end position="143"/>
    </location>
</feature>
<dbReference type="InterPro" id="IPR000620">
    <property type="entry name" value="EamA_dom"/>
</dbReference>
<feature type="transmembrane region" description="Helical" evidence="1">
    <location>
        <begin position="185"/>
        <end position="205"/>
    </location>
</feature>
<feature type="transmembrane region" description="Helical" evidence="1">
    <location>
        <begin position="74"/>
        <end position="92"/>
    </location>
</feature>
<sequence>MPVTAQSSDQMKLAAGILALVAGALAMGASVLFVRLADVGPFASAFWRTALALPFLLVWALAEQGRRLPMPDRASILAGLFFAGDLIFWHLAILGTTVANAAVLATTSPIWVALYAFLVLKEKLTWPLASGLLLCVAGTLALIGDSWHFAPEKLAGDAAGLVTAMFFAAYFLSVRVARRSFGAGLVTFLSTAITSVALLIVALIMEPTLMPATLSGAAALLALAIVSQVAGQGLMAVGLSVVPPVFGALVFFLEVVSAAGLGWLVLGEHLGLLQGVGAALIIGGLLLARPRRKAPVVPEAGLP</sequence>
<feature type="transmembrane region" description="Helical" evidence="1">
    <location>
        <begin position="272"/>
        <end position="288"/>
    </location>
</feature>
<evidence type="ECO:0000259" key="2">
    <source>
        <dbReference type="Pfam" id="PF00892"/>
    </source>
</evidence>
<dbReference type="SUPFAM" id="SSF103481">
    <property type="entry name" value="Multidrug resistance efflux transporter EmrE"/>
    <property type="match status" value="2"/>
</dbReference>
<dbReference type="Pfam" id="PF00892">
    <property type="entry name" value="EamA"/>
    <property type="match status" value="2"/>
</dbReference>
<evidence type="ECO:0000313" key="4">
    <source>
        <dbReference type="Proteomes" id="UP000606044"/>
    </source>
</evidence>
<evidence type="ECO:0000256" key="1">
    <source>
        <dbReference type="SAM" id="Phobius"/>
    </source>
</evidence>
<dbReference type="AlphaFoldDB" id="A0A917CIM4"/>
<dbReference type="EMBL" id="BMCT01000012">
    <property type="protein sequence ID" value="GGF87940.1"/>
    <property type="molecule type" value="Genomic_DNA"/>
</dbReference>
<keyword evidence="1" id="KW-1133">Transmembrane helix</keyword>
<dbReference type="PANTHER" id="PTHR22911">
    <property type="entry name" value="ACYL-MALONYL CONDENSING ENZYME-RELATED"/>
    <property type="match status" value="1"/>
</dbReference>
<proteinExistence type="predicted"/>
<keyword evidence="4" id="KW-1185">Reference proteome</keyword>
<dbReference type="Proteomes" id="UP000606044">
    <property type="component" value="Unassembled WGS sequence"/>
</dbReference>
<comment type="caution">
    <text evidence="3">The sequence shown here is derived from an EMBL/GenBank/DDBJ whole genome shotgun (WGS) entry which is preliminary data.</text>
</comment>
<evidence type="ECO:0000313" key="3">
    <source>
        <dbReference type="EMBL" id="GGF87940.1"/>
    </source>
</evidence>
<reference evidence="3" key="1">
    <citation type="journal article" date="2014" name="Int. J. Syst. Evol. Microbiol.">
        <title>Complete genome sequence of Corynebacterium casei LMG S-19264T (=DSM 44701T), isolated from a smear-ripened cheese.</title>
        <authorList>
            <consortium name="US DOE Joint Genome Institute (JGI-PGF)"/>
            <person name="Walter F."/>
            <person name="Albersmeier A."/>
            <person name="Kalinowski J."/>
            <person name="Ruckert C."/>
        </authorList>
    </citation>
    <scope>NUCLEOTIDE SEQUENCE</scope>
    <source>
        <strain evidence="3">CCM 7897</strain>
    </source>
</reference>
<dbReference type="GO" id="GO:0016020">
    <property type="term" value="C:membrane"/>
    <property type="evidence" value="ECO:0007669"/>
    <property type="project" value="InterPro"/>
</dbReference>
<feature type="transmembrane region" description="Helical" evidence="1">
    <location>
        <begin position="98"/>
        <end position="117"/>
    </location>
</feature>
<feature type="domain" description="EamA" evidence="2">
    <location>
        <begin position="156"/>
        <end position="287"/>
    </location>
</feature>